<dbReference type="PANTHER" id="PTHR23342:SF0">
    <property type="entry name" value="N-ACETYLGLUTAMATE SYNTHASE, MITOCHONDRIAL"/>
    <property type="match status" value="1"/>
</dbReference>
<dbReference type="EC" id="2.7.2.8" evidence="3"/>
<keyword evidence="1 3" id="KW-0808">Transferase</keyword>
<dbReference type="PANTHER" id="PTHR23342">
    <property type="entry name" value="N-ACETYLGLUTAMATE SYNTHASE"/>
    <property type="match status" value="1"/>
</dbReference>
<reference evidence="3" key="1">
    <citation type="submission" date="2018-06" db="EMBL/GenBank/DDBJ databases">
        <authorList>
            <person name="Zhirakovskaya E."/>
        </authorList>
    </citation>
    <scope>NUCLEOTIDE SEQUENCE</scope>
</reference>
<evidence type="ECO:0000259" key="2">
    <source>
        <dbReference type="Pfam" id="PF00696"/>
    </source>
</evidence>
<evidence type="ECO:0000256" key="1">
    <source>
        <dbReference type="ARBA" id="ARBA00022679"/>
    </source>
</evidence>
<proteinExistence type="predicted"/>
<feature type="non-terminal residue" evidence="3">
    <location>
        <position position="128"/>
    </location>
</feature>
<dbReference type="Pfam" id="PF00696">
    <property type="entry name" value="AA_kinase"/>
    <property type="match status" value="1"/>
</dbReference>
<dbReference type="GO" id="GO:0006526">
    <property type="term" value="P:L-arginine biosynthetic process"/>
    <property type="evidence" value="ECO:0007669"/>
    <property type="project" value="TreeGrafter"/>
</dbReference>
<dbReference type="GO" id="GO:0003991">
    <property type="term" value="F:acetylglutamate kinase activity"/>
    <property type="evidence" value="ECO:0007669"/>
    <property type="project" value="UniProtKB-EC"/>
</dbReference>
<feature type="domain" description="Aspartate/glutamate/uridylate kinase" evidence="2">
    <location>
        <begin position="39"/>
        <end position="125"/>
    </location>
</feature>
<dbReference type="InterPro" id="IPR001048">
    <property type="entry name" value="Asp/Glu/Uridylate_kinase"/>
</dbReference>
<dbReference type="EMBL" id="UOEI01000248">
    <property type="protein sequence ID" value="VAV99014.1"/>
    <property type="molecule type" value="Genomic_DNA"/>
</dbReference>
<protein>
    <submittedName>
        <fullName evidence="3">Acetylglutamate kinase</fullName>
        <ecNumber evidence="3">2.7.2.8</ecNumber>
    </submittedName>
</protein>
<dbReference type="Gene3D" id="3.40.1160.10">
    <property type="entry name" value="Acetylglutamate kinase-like"/>
    <property type="match status" value="1"/>
</dbReference>
<keyword evidence="3" id="KW-0418">Kinase</keyword>
<dbReference type="SUPFAM" id="SSF53633">
    <property type="entry name" value="Carbamate kinase-like"/>
    <property type="match status" value="1"/>
</dbReference>
<sequence>MNTGHTTPTPTKPRIASTMGKAAIFSEALPFIRRFRGTTIVIKYGGSAMVDDDIRETFADDVAMLHYVGINPIIVHGGGPQISRAMGQRGIEPQFFEGLRVTDEETIRVVQSTLVGEINPDIVRLVNN</sequence>
<accession>A0A3B0RYN6</accession>
<dbReference type="AlphaFoldDB" id="A0A3B0RYN6"/>
<gene>
    <name evidence="3" type="ORF">MNBD_ACTINO01-1834</name>
</gene>
<name>A0A3B0RYN6_9ZZZZ</name>
<dbReference type="InterPro" id="IPR036393">
    <property type="entry name" value="AceGlu_kinase-like_sf"/>
</dbReference>
<organism evidence="3">
    <name type="scientific">hydrothermal vent metagenome</name>
    <dbReference type="NCBI Taxonomy" id="652676"/>
    <lineage>
        <taxon>unclassified sequences</taxon>
        <taxon>metagenomes</taxon>
        <taxon>ecological metagenomes</taxon>
    </lineage>
</organism>
<evidence type="ECO:0000313" key="3">
    <source>
        <dbReference type="EMBL" id="VAV99014.1"/>
    </source>
</evidence>